<proteinExistence type="predicted"/>
<gene>
    <name evidence="2" type="ORF">GCM10022232_63110</name>
</gene>
<keyword evidence="3" id="KW-1185">Reference proteome</keyword>
<comment type="caution">
    <text evidence="2">The sequence shown here is derived from an EMBL/GenBank/DDBJ whole genome shotgun (WGS) entry which is preliminary data.</text>
</comment>
<dbReference type="Proteomes" id="UP001500456">
    <property type="component" value="Unassembled WGS sequence"/>
</dbReference>
<sequence>MTSTRLIHNVGAGALEWLYAHRDGFRLEPDVDPEVGFLERFKPVAELALICKVLFREGVAGSRQAQLARQLVDHAWRHTLDGGRMLVLGQETEPLSPVPFEVYLPFKELGYSHPEAEQAFLLNQRLESHAALEMAPVRRLGLSAYQRRFGLPPRPPEADIVPETWLGRTPEPWTVEGHTAYDITHTVFHLTNWGEHPDGLPPQIADYLATWLPAWLDDWLDLRRWDLLGELLVVDACLPRPTWDERAWEGFAAAQQPDGAMPAIRTMPEGDPDEVFDIVYHPTLVAAFASVLATSRAMTRLAHAPA</sequence>
<dbReference type="RefSeq" id="WP_345567946.1">
    <property type="nucleotide sequence ID" value="NZ_BAAAZX010000020.1"/>
</dbReference>
<reference evidence="3" key="1">
    <citation type="journal article" date="2019" name="Int. J. Syst. Evol. Microbiol.">
        <title>The Global Catalogue of Microorganisms (GCM) 10K type strain sequencing project: providing services to taxonomists for standard genome sequencing and annotation.</title>
        <authorList>
            <consortium name="The Broad Institute Genomics Platform"/>
            <consortium name="The Broad Institute Genome Sequencing Center for Infectious Disease"/>
            <person name="Wu L."/>
            <person name="Ma J."/>
        </authorList>
    </citation>
    <scope>NUCLEOTIDE SEQUENCE [LARGE SCALE GENOMIC DNA]</scope>
    <source>
        <strain evidence="3">JCM 16924</strain>
    </source>
</reference>
<evidence type="ECO:0000313" key="3">
    <source>
        <dbReference type="Proteomes" id="UP001500456"/>
    </source>
</evidence>
<accession>A0ABP7SJT9</accession>
<name>A0ABP7SJT9_9ACTN</name>
<feature type="domain" description="DUF6895" evidence="1">
    <location>
        <begin position="12"/>
        <end position="290"/>
    </location>
</feature>
<organism evidence="2 3">
    <name type="scientific">Streptomyces plumbiresistens</name>
    <dbReference type="NCBI Taxonomy" id="511811"/>
    <lineage>
        <taxon>Bacteria</taxon>
        <taxon>Bacillati</taxon>
        <taxon>Actinomycetota</taxon>
        <taxon>Actinomycetes</taxon>
        <taxon>Kitasatosporales</taxon>
        <taxon>Streptomycetaceae</taxon>
        <taxon>Streptomyces</taxon>
    </lineage>
</organism>
<protein>
    <recommendedName>
        <fullName evidence="1">DUF6895 domain-containing protein</fullName>
    </recommendedName>
</protein>
<dbReference type="EMBL" id="BAAAZX010000020">
    <property type="protein sequence ID" value="GAA4012497.1"/>
    <property type="molecule type" value="Genomic_DNA"/>
</dbReference>
<dbReference type="InterPro" id="IPR054190">
    <property type="entry name" value="DUF6895"/>
</dbReference>
<dbReference type="Pfam" id="PF21836">
    <property type="entry name" value="DUF6895"/>
    <property type="match status" value="1"/>
</dbReference>
<evidence type="ECO:0000259" key="1">
    <source>
        <dbReference type="Pfam" id="PF21836"/>
    </source>
</evidence>
<evidence type="ECO:0000313" key="2">
    <source>
        <dbReference type="EMBL" id="GAA4012497.1"/>
    </source>
</evidence>